<dbReference type="EMBL" id="JBHUDX010000012">
    <property type="protein sequence ID" value="MFD1657640.1"/>
    <property type="molecule type" value="Genomic_DNA"/>
</dbReference>
<protein>
    <recommendedName>
        <fullName evidence="3">LytR family transcriptional regulator</fullName>
    </recommendedName>
</protein>
<organism evidence="1 2">
    <name type="scientific">Streptomyces caeni</name>
    <dbReference type="NCBI Taxonomy" id="2307231"/>
    <lineage>
        <taxon>Bacteria</taxon>
        <taxon>Bacillati</taxon>
        <taxon>Actinomycetota</taxon>
        <taxon>Actinomycetes</taxon>
        <taxon>Kitasatosporales</taxon>
        <taxon>Streptomycetaceae</taxon>
        <taxon>Streptomyces</taxon>
    </lineage>
</organism>
<keyword evidence="2" id="KW-1185">Reference proteome</keyword>
<name>A0ABW4IN74_9ACTN</name>
<dbReference type="RefSeq" id="WP_381079004.1">
    <property type="nucleotide sequence ID" value="NZ_JBHUDX010000012.1"/>
</dbReference>
<dbReference type="Proteomes" id="UP001597261">
    <property type="component" value="Unassembled WGS sequence"/>
</dbReference>
<accession>A0ABW4IN74</accession>
<proteinExistence type="predicted"/>
<evidence type="ECO:0008006" key="3">
    <source>
        <dbReference type="Google" id="ProtNLM"/>
    </source>
</evidence>
<comment type="caution">
    <text evidence="1">The sequence shown here is derived from an EMBL/GenBank/DDBJ whole genome shotgun (WGS) entry which is preliminary data.</text>
</comment>
<gene>
    <name evidence="1" type="ORF">ACFSL4_05235</name>
</gene>
<evidence type="ECO:0000313" key="1">
    <source>
        <dbReference type="EMBL" id="MFD1657640.1"/>
    </source>
</evidence>
<sequence length="59" mass="6178">MARGEQFLRGGIRIGTGNLARQAADDTTSSLTLVQPGGRNLAVPALKTLGYRVIPRGQG</sequence>
<evidence type="ECO:0000313" key="2">
    <source>
        <dbReference type="Proteomes" id="UP001597261"/>
    </source>
</evidence>
<reference evidence="2" key="1">
    <citation type="journal article" date="2019" name="Int. J. Syst. Evol. Microbiol.">
        <title>The Global Catalogue of Microorganisms (GCM) 10K type strain sequencing project: providing services to taxonomists for standard genome sequencing and annotation.</title>
        <authorList>
            <consortium name="The Broad Institute Genomics Platform"/>
            <consortium name="The Broad Institute Genome Sequencing Center for Infectious Disease"/>
            <person name="Wu L."/>
            <person name="Ma J."/>
        </authorList>
    </citation>
    <scope>NUCLEOTIDE SEQUENCE [LARGE SCALE GENOMIC DNA]</scope>
    <source>
        <strain evidence="2">CGMCC 1.12470</strain>
    </source>
</reference>